<evidence type="ECO:0000256" key="1">
    <source>
        <dbReference type="SAM" id="Phobius"/>
    </source>
</evidence>
<reference evidence="2 3" key="1">
    <citation type="submission" date="2013-03" db="EMBL/GenBank/DDBJ databases">
        <title>Draft genome sequence of Gracibacillus halophilus YIM-C55.5, a moderately halophilic and thermophilic organism from the Xiaochaidamu salt lake.</title>
        <authorList>
            <person name="Sugumar T."/>
            <person name="Polireddy D.R."/>
            <person name="Antony A."/>
            <person name="Madhava Y.R."/>
            <person name="Sivakumar N."/>
        </authorList>
    </citation>
    <scope>NUCLEOTIDE SEQUENCE [LARGE SCALE GENOMIC DNA]</scope>
    <source>
        <strain evidence="2 3">YIM-C55.5</strain>
    </source>
</reference>
<name>N4W9B9_9BACI</name>
<keyword evidence="3" id="KW-1185">Reference proteome</keyword>
<proteinExistence type="predicted"/>
<sequence length="70" mass="7669">MERTMSSIPYATPEVNFTEDTVEDNGVVWFIVAVALIGVIGLSAYCINKGMNLEAAFKLNPLTWKIGCTN</sequence>
<dbReference type="EMBL" id="APML01000072">
    <property type="protein sequence ID" value="ENH95844.1"/>
    <property type="molecule type" value="Genomic_DNA"/>
</dbReference>
<dbReference type="STRING" id="1308866.J416_14066"/>
<keyword evidence="1" id="KW-0812">Transmembrane</keyword>
<keyword evidence="1" id="KW-1133">Transmembrane helix</keyword>
<accession>N4W9B9</accession>
<comment type="caution">
    <text evidence="2">The sequence shown here is derived from an EMBL/GenBank/DDBJ whole genome shotgun (WGS) entry which is preliminary data.</text>
</comment>
<dbReference type="RefSeq" id="WP_003473558.1">
    <property type="nucleotide sequence ID" value="NZ_APML01000072.1"/>
</dbReference>
<protein>
    <submittedName>
        <fullName evidence="2">Uncharacterized protein</fullName>
    </submittedName>
</protein>
<feature type="transmembrane region" description="Helical" evidence="1">
    <location>
        <begin position="27"/>
        <end position="47"/>
    </location>
</feature>
<evidence type="ECO:0000313" key="3">
    <source>
        <dbReference type="Proteomes" id="UP000012283"/>
    </source>
</evidence>
<organism evidence="2 3">
    <name type="scientific">Gracilibacillus halophilus YIM-C55.5</name>
    <dbReference type="NCBI Taxonomy" id="1308866"/>
    <lineage>
        <taxon>Bacteria</taxon>
        <taxon>Bacillati</taxon>
        <taxon>Bacillota</taxon>
        <taxon>Bacilli</taxon>
        <taxon>Bacillales</taxon>
        <taxon>Bacillaceae</taxon>
        <taxon>Gracilibacillus</taxon>
    </lineage>
</organism>
<gene>
    <name evidence="2" type="ORF">J416_14066</name>
</gene>
<dbReference type="PATRIC" id="fig|1308866.3.peg.2837"/>
<evidence type="ECO:0000313" key="2">
    <source>
        <dbReference type="EMBL" id="ENH95844.1"/>
    </source>
</evidence>
<dbReference type="Proteomes" id="UP000012283">
    <property type="component" value="Unassembled WGS sequence"/>
</dbReference>
<dbReference type="AlphaFoldDB" id="N4W9B9"/>
<keyword evidence="1" id="KW-0472">Membrane</keyword>